<keyword evidence="6" id="KW-1185">Reference proteome</keyword>
<dbReference type="InterPro" id="IPR002110">
    <property type="entry name" value="Ankyrin_rpt"/>
</dbReference>
<dbReference type="EMBL" id="KB096134">
    <property type="protein sequence ID" value="ESO07913.1"/>
    <property type="molecule type" value="Genomic_DNA"/>
</dbReference>
<dbReference type="EnsemblMetazoa" id="HelroT169617">
    <property type="protein sequence ID" value="HelroP169617"/>
    <property type="gene ID" value="HelroG169617"/>
</dbReference>
<dbReference type="InterPro" id="IPR036770">
    <property type="entry name" value="Ankyrin_rpt-contain_sf"/>
</dbReference>
<evidence type="ECO:0000313" key="4">
    <source>
        <dbReference type="EMBL" id="ESO07913.1"/>
    </source>
</evidence>
<accession>T1F262</accession>
<dbReference type="Proteomes" id="UP000015101">
    <property type="component" value="Unassembled WGS sequence"/>
</dbReference>
<feature type="compositionally biased region" description="Acidic residues" evidence="3">
    <location>
        <begin position="215"/>
        <end position="226"/>
    </location>
</feature>
<dbReference type="SUPFAM" id="SSF48403">
    <property type="entry name" value="Ankyrin repeat"/>
    <property type="match status" value="1"/>
</dbReference>
<sequence length="383" mass="42453">MPGYTEKYKALLHGNTALMYSCTVGNDTATEIILKSFRRLGLNVDNVNKEGYTALMLAAINLNWECASLLAIEGRADLTLCDPIGRTAQQIAIEAGASRAQVLPFSITSRKLNRCKVARYRALVRDDDGDDDDEDDDGEVAAAAAASGGSGINGEEYGDEVDENSFDTRSERKSPRVTINDMDAKFGKYRQIIKDDNCSGSVSNNLNDNKNFDDNNNDDDDDDNNSNDDNNNSNHESSVLDIRERAVNQNRRIKSSDFGENLTKSARNSPHAVSPSPGKTMASKFFNTFISGAICSSGFGKLKFKKAKSNILGSKERNAMHASSEFKKSAKTESIIKTDSDLDSLRISKVERLRLNREFDGDRLSFNERRLNSMDESIFWIRK</sequence>
<organism evidence="5 6">
    <name type="scientific">Helobdella robusta</name>
    <name type="common">Californian leech</name>
    <dbReference type="NCBI Taxonomy" id="6412"/>
    <lineage>
        <taxon>Eukaryota</taxon>
        <taxon>Metazoa</taxon>
        <taxon>Spiralia</taxon>
        <taxon>Lophotrochozoa</taxon>
        <taxon>Annelida</taxon>
        <taxon>Clitellata</taxon>
        <taxon>Hirudinea</taxon>
        <taxon>Rhynchobdellida</taxon>
        <taxon>Glossiphoniidae</taxon>
        <taxon>Helobdella</taxon>
    </lineage>
</organism>
<evidence type="ECO:0000256" key="3">
    <source>
        <dbReference type="SAM" id="MobiDB-lite"/>
    </source>
</evidence>
<keyword evidence="2" id="KW-0040">ANK repeat</keyword>
<dbReference type="RefSeq" id="XP_009013702.1">
    <property type="nucleotide sequence ID" value="XM_009015454.1"/>
</dbReference>
<dbReference type="SMART" id="SM00248">
    <property type="entry name" value="ANK"/>
    <property type="match status" value="2"/>
</dbReference>
<dbReference type="CTD" id="20202912"/>
<dbReference type="PANTHER" id="PTHR24173:SF74">
    <property type="entry name" value="ANKYRIN REPEAT DOMAIN-CONTAINING PROTEIN 16"/>
    <property type="match status" value="1"/>
</dbReference>
<dbReference type="KEGG" id="hro:HELRODRAFT_169617"/>
<dbReference type="GeneID" id="20202912"/>
<feature type="region of interest" description="Disordered" evidence="3">
    <location>
        <begin position="126"/>
        <end position="179"/>
    </location>
</feature>
<dbReference type="HOGENOM" id="CLU_722154_0_0_1"/>
<dbReference type="OrthoDB" id="5406014at2759"/>
<feature type="region of interest" description="Disordered" evidence="3">
    <location>
        <begin position="197"/>
        <end position="277"/>
    </location>
</feature>
<evidence type="ECO:0000313" key="6">
    <source>
        <dbReference type="Proteomes" id="UP000015101"/>
    </source>
</evidence>
<dbReference type="Gene3D" id="1.25.40.20">
    <property type="entry name" value="Ankyrin repeat-containing domain"/>
    <property type="match status" value="1"/>
</dbReference>
<reference evidence="6" key="1">
    <citation type="submission" date="2012-12" db="EMBL/GenBank/DDBJ databases">
        <authorList>
            <person name="Hellsten U."/>
            <person name="Grimwood J."/>
            <person name="Chapman J.A."/>
            <person name="Shapiro H."/>
            <person name="Aerts A."/>
            <person name="Otillar R.P."/>
            <person name="Terry A.Y."/>
            <person name="Boore J.L."/>
            <person name="Simakov O."/>
            <person name="Marletaz F."/>
            <person name="Cho S.-J."/>
            <person name="Edsinger-Gonzales E."/>
            <person name="Havlak P."/>
            <person name="Kuo D.-H."/>
            <person name="Larsson T."/>
            <person name="Lv J."/>
            <person name="Arendt D."/>
            <person name="Savage R."/>
            <person name="Osoegawa K."/>
            <person name="de Jong P."/>
            <person name="Lindberg D.R."/>
            <person name="Seaver E.C."/>
            <person name="Weisblat D.A."/>
            <person name="Putnam N.H."/>
            <person name="Grigoriev I.V."/>
            <person name="Rokhsar D.S."/>
        </authorList>
    </citation>
    <scope>NUCLEOTIDE SEQUENCE</scope>
</reference>
<protein>
    <submittedName>
        <fullName evidence="4 5">Uncharacterized protein</fullName>
    </submittedName>
</protein>
<dbReference type="AlphaFoldDB" id="T1F262"/>
<proteinExistence type="predicted"/>
<reference evidence="4 6" key="2">
    <citation type="journal article" date="2013" name="Nature">
        <title>Insights into bilaterian evolution from three spiralian genomes.</title>
        <authorList>
            <person name="Simakov O."/>
            <person name="Marletaz F."/>
            <person name="Cho S.J."/>
            <person name="Edsinger-Gonzales E."/>
            <person name="Havlak P."/>
            <person name="Hellsten U."/>
            <person name="Kuo D.H."/>
            <person name="Larsson T."/>
            <person name="Lv J."/>
            <person name="Arendt D."/>
            <person name="Savage R."/>
            <person name="Osoegawa K."/>
            <person name="de Jong P."/>
            <person name="Grimwood J."/>
            <person name="Chapman J.A."/>
            <person name="Shapiro H."/>
            <person name="Aerts A."/>
            <person name="Otillar R.P."/>
            <person name="Terry A.Y."/>
            <person name="Boore J.L."/>
            <person name="Grigoriev I.V."/>
            <person name="Lindberg D.R."/>
            <person name="Seaver E.C."/>
            <person name="Weisblat D.A."/>
            <person name="Putnam N.H."/>
            <person name="Rokhsar D.S."/>
        </authorList>
    </citation>
    <scope>NUCLEOTIDE SEQUENCE</scope>
</reference>
<feature type="compositionally biased region" description="Acidic residues" evidence="3">
    <location>
        <begin position="127"/>
        <end position="139"/>
    </location>
</feature>
<dbReference type="InParanoid" id="T1F262"/>
<feature type="compositionally biased region" description="Acidic residues" evidence="3">
    <location>
        <begin position="156"/>
        <end position="165"/>
    </location>
</feature>
<gene>
    <name evidence="5" type="primary">20202912</name>
    <name evidence="4" type="ORF">HELRODRAFT_169617</name>
</gene>
<keyword evidence="1" id="KW-0677">Repeat</keyword>
<dbReference type="STRING" id="6412.T1F262"/>
<dbReference type="EMBL" id="AMQM01003321">
    <property type="status" value="NOT_ANNOTATED_CDS"/>
    <property type="molecule type" value="Genomic_DNA"/>
</dbReference>
<reference evidence="5" key="3">
    <citation type="submission" date="2015-06" db="UniProtKB">
        <authorList>
            <consortium name="EnsemblMetazoa"/>
        </authorList>
    </citation>
    <scope>IDENTIFICATION</scope>
</reference>
<dbReference type="PROSITE" id="PS51257">
    <property type="entry name" value="PROKAR_LIPOPROTEIN"/>
    <property type="match status" value="1"/>
</dbReference>
<evidence type="ECO:0000256" key="2">
    <source>
        <dbReference type="ARBA" id="ARBA00023043"/>
    </source>
</evidence>
<name>T1F262_HELRO</name>
<dbReference type="Pfam" id="PF12796">
    <property type="entry name" value="Ank_2"/>
    <property type="match status" value="1"/>
</dbReference>
<evidence type="ECO:0000256" key="1">
    <source>
        <dbReference type="ARBA" id="ARBA00022737"/>
    </source>
</evidence>
<dbReference type="PANTHER" id="PTHR24173">
    <property type="entry name" value="ANKYRIN REPEAT CONTAINING"/>
    <property type="match status" value="1"/>
</dbReference>
<evidence type="ECO:0000313" key="5">
    <source>
        <dbReference type="EnsemblMetazoa" id="HelroP169617"/>
    </source>
</evidence>